<proteinExistence type="predicted"/>
<gene>
    <name evidence="1" type="ORF">SY89_01488</name>
</gene>
<protein>
    <submittedName>
        <fullName evidence="1">Uncharacterized protein</fullName>
    </submittedName>
</protein>
<dbReference type="STRING" id="699431.SY89_01488"/>
<accession>A0A0P7GPC4</accession>
<sequence length="61" mass="7093">MFGRTADNEYEHVRVLGVEPYFYVPTEHVADRALTEEYDVILDTREEDANGERFESIRGSP</sequence>
<dbReference type="AlphaFoldDB" id="A0A0P7GPC4"/>
<keyword evidence="2" id="KW-1185">Reference proteome</keyword>
<dbReference type="EMBL" id="LGUC01000001">
    <property type="protein sequence ID" value="KPN30749.1"/>
    <property type="molecule type" value="Genomic_DNA"/>
</dbReference>
<reference evidence="2" key="1">
    <citation type="submission" date="2013-11" db="EMBL/GenBank/DDBJ databases">
        <authorList>
            <person name="Hoang H.T."/>
            <person name="Killian M.L."/>
            <person name="Madson D.M."/>
            <person name="Arruda P.H.E."/>
            <person name="Sun D."/>
            <person name="Schwartz K.J."/>
            <person name="Yoon K."/>
        </authorList>
    </citation>
    <scope>NUCLEOTIDE SEQUENCE [LARGE SCALE GENOMIC DNA]</scope>
    <source>
        <strain evidence="2">CDK2</strain>
    </source>
</reference>
<dbReference type="Gene3D" id="3.30.342.10">
    <property type="entry name" value="DNA Polymerase, chain B, domain 1"/>
    <property type="match status" value="1"/>
</dbReference>
<evidence type="ECO:0000313" key="2">
    <source>
        <dbReference type="Proteomes" id="UP000050535"/>
    </source>
</evidence>
<organism evidence="1 2">
    <name type="scientific">Halolamina pelagica</name>
    <dbReference type="NCBI Taxonomy" id="699431"/>
    <lineage>
        <taxon>Archaea</taxon>
        <taxon>Methanobacteriati</taxon>
        <taxon>Methanobacteriota</taxon>
        <taxon>Stenosarchaea group</taxon>
        <taxon>Halobacteria</taxon>
        <taxon>Halobacteriales</taxon>
        <taxon>Haloferacaceae</taxon>
    </lineage>
</organism>
<comment type="caution">
    <text evidence="1">The sequence shown here is derived from an EMBL/GenBank/DDBJ whole genome shotgun (WGS) entry which is preliminary data.</text>
</comment>
<dbReference type="Proteomes" id="UP000050535">
    <property type="component" value="Unassembled WGS sequence"/>
</dbReference>
<name>A0A0P7GPC4_9EURY</name>
<evidence type="ECO:0000313" key="1">
    <source>
        <dbReference type="EMBL" id="KPN30749.1"/>
    </source>
</evidence>